<evidence type="ECO:0000313" key="11">
    <source>
        <dbReference type="EMBL" id="CAI2165422.1"/>
    </source>
</evidence>
<evidence type="ECO:0000313" key="12">
    <source>
        <dbReference type="Proteomes" id="UP001153678"/>
    </source>
</evidence>
<feature type="binding site" evidence="9">
    <location>
        <position position="193"/>
    </location>
    <ligand>
        <name>ATP</name>
        <dbReference type="ChEBI" id="CHEBI:30616"/>
    </ligand>
</feature>
<dbReference type="GO" id="GO:0005524">
    <property type="term" value="F:ATP binding"/>
    <property type="evidence" value="ECO:0007669"/>
    <property type="project" value="UniProtKB-UniRule"/>
</dbReference>
<dbReference type="InterPro" id="IPR017441">
    <property type="entry name" value="Protein_kinase_ATP_BS"/>
</dbReference>
<evidence type="ECO:0000256" key="5">
    <source>
        <dbReference type="ARBA" id="ARBA00022777"/>
    </source>
</evidence>
<dbReference type="Gene3D" id="1.10.510.10">
    <property type="entry name" value="Transferase(Phosphotransferase) domain 1"/>
    <property type="match status" value="1"/>
</dbReference>
<comment type="catalytic activity">
    <reaction evidence="7">
        <text>L-threonyl-[protein] + ATP = O-phospho-L-threonyl-[protein] + ADP + H(+)</text>
        <dbReference type="Rhea" id="RHEA:46608"/>
        <dbReference type="Rhea" id="RHEA-COMP:11060"/>
        <dbReference type="Rhea" id="RHEA-COMP:11605"/>
        <dbReference type="ChEBI" id="CHEBI:15378"/>
        <dbReference type="ChEBI" id="CHEBI:30013"/>
        <dbReference type="ChEBI" id="CHEBI:30616"/>
        <dbReference type="ChEBI" id="CHEBI:61977"/>
        <dbReference type="ChEBI" id="CHEBI:456216"/>
        <dbReference type="EC" id="2.7.11.1"/>
    </reaction>
</comment>
<dbReference type="GO" id="GO:0004674">
    <property type="term" value="F:protein serine/threonine kinase activity"/>
    <property type="evidence" value="ECO:0007669"/>
    <property type="project" value="UniProtKB-KW"/>
</dbReference>
<evidence type="ECO:0000256" key="1">
    <source>
        <dbReference type="ARBA" id="ARBA00012513"/>
    </source>
</evidence>
<reference evidence="11" key="1">
    <citation type="submission" date="2022-08" db="EMBL/GenBank/DDBJ databases">
        <authorList>
            <person name="Kallberg Y."/>
            <person name="Tangrot J."/>
            <person name="Rosling A."/>
        </authorList>
    </citation>
    <scope>NUCLEOTIDE SEQUENCE</scope>
    <source>
        <strain evidence="11">Wild A</strain>
    </source>
</reference>
<keyword evidence="3" id="KW-0808">Transferase</keyword>
<evidence type="ECO:0000259" key="10">
    <source>
        <dbReference type="PROSITE" id="PS50011"/>
    </source>
</evidence>
<feature type="domain" description="Protein kinase" evidence="10">
    <location>
        <begin position="164"/>
        <end position="425"/>
    </location>
</feature>
<dbReference type="InterPro" id="IPR050236">
    <property type="entry name" value="Ser_Thr_kinase_AGC"/>
</dbReference>
<dbReference type="PANTHER" id="PTHR24356">
    <property type="entry name" value="SERINE/THREONINE-PROTEIN KINASE"/>
    <property type="match status" value="1"/>
</dbReference>
<dbReference type="Pfam" id="PF00069">
    <property type="entry name" value="Pkinase"/>
    <property type="match status" value="1"/>
</dbReference>
<dbReference type="PROSITE" id="PS50011">
    <property type="entry name" value="PROTEIN_KINASE_DOM"/>
    <property type="match status" value="1"/>
</dbReference>
<evidence type="ECO:0000256" key="9">
    <source>
        <dbReference type="PROSITE-ProRule" id="PRU10141"/>
    </source>
</evidence>
<evidence type="ECO:0000256" key="2">
    <source>
        <dbReference type="ARBA" id="ARBA00022527"/>
    </source>
</evidence>
<dbReference type="SUPFAM" id="SSF56112">
    <property type="entry name" value="Protein kinase-like (PK-like)"/>
    <property type="match status" value="1"/>
</dbReference>
<keyword evidence="12" id="KW-1185">Reference proteome</keyword>
<dbReference type="InterPro" id="IPR000719">
    <property type="entry name" value="Prot_kinase_dom"/>
</dbReference>
<dbReference type="OrthoDB" id="10252171at2759"/>
<keyword evidence="2" id="KW-0723">Serine/threonine-protein kinase</keyword>
<dbReference type="SMART" id="SM00220">
    <property type="entry name" value="S_TKc"/>
    <property type="match status" value="1"/>
</dbReference>
<evidence type="ECO:0000256" key="8">
    <source>
        <dbReference type="ARBA" id="ARBA00048679"/>
    </source>
</evidence>
<evidence type="ECO:0000256" key="4">
    <source>
        <dbReference type="ARBA" id="ARBA00022741"/>
    </source>
</evidence>
<comment type="caution">
    <text evidence="11">The sequence shown here is derived from an EMBL/GenBank/DDBJ whole genome shotgun (WGS) entry which is preliminary data.</text>
</comment>
<comment type="catalytic activity">
    <reaction evidence="8">
        <text>L-seryl-[protein] + ATP = O-phospho-L-seryl-[protein] + ADP + H(+)</text>
        <dbReference type="Rhea" id="RHEA:17989"/>
        <dbReference type="Rhea" id="RHEA-COMP:9863"/>
        <dbReference type="Rhea" id="RHEA-COMP:11604"/>
        <dbReference type="ChEBI" id="CHEBI:15378"/>
        <dbReference type="ChEBI" id="CHEBI:29999"/>
        <dbReference type="ChEBI" id="CHEBI:30616"/>
        <dbReference type="ChEBI" id="CHEBI:83421"/>
        <dbReference type="ChEBI" id="CHEBI:456216"/>
        <dbReference type="EC" id="2.7.11.1"/>
    </reaction>
</comment>
<evidence type="ECO:0000256" key="3">
    <source>
        <dbReference type="ARBA" id="ARBA00022679"/>
    </source>
</evidence>
<gene>
    <name evidence="11" type="ORF">FWILDA_LOCUS2065</name>
</gene>
<accession>A0A9W4SDL8</accession>
<dbReference type="EC" id="2.7.11.1" evidence="1"/>
<evidence type="ECO:0000256" key="7">
    <source>
        <dbReference type="ARBA" id="ARBA00047899"/>
    </source>
</evidence>
<evidence type="ECO:0000256" key="6">
    <source>
        <dbReference type="ARBA" id="ARBA00022840"/>
    </source>
</evidence>
<dbReference type="PROSITE" id="PS00107">
    <property type="entry name" value="PROTEIN_KINASE_ATP"/>
    <property type="match status" value="1"/>
</dbReference>
<dbReference type="Proteomes" id="UP001153678">
    <property type="component" value="Unassembled WGS sequence"/>
</dbReference>
<dbReference type="PANTHER" id="PTHR24356:SF1">
    <property type="entry name" value="SERINE_THREONINE-PROTEIN KINASE GREATWALL"/>
    <property type="match status" value="1"/>
</dbReference>
<protein>
    <recommendedName>
        <fullName evidence="1">non-specific serine/threonine protein kinase</fullName>
        <ecNumber evidence="1">2.7.11.1</ecNumber>
    </recommendedName>
</protein>
<dbReference type="AlphaFoldDB" id="A0A9W4SDL8"/>
<dbReference type="EMBL" id="CAMKVN010000223">
    <property type="protein sequence ID" value="CAI2165422.1"/>
    <property type="molecule type" value="Genomic_DNA"/>
</dbReference>
<sequence>MVKRSASQILESSINKEVRLSGGNIWGFLISSRGVISLDKNFYMFGDHEGLEGNYIHLEGCGETFFAGIHYDERNGATVENLCQDGMQRKMKKWDYVALKEKIKLQDGTILKFRSNQNFEIYEFRTANLSQCGCDRITNYDEDTQGGLSGSICVVKNYCFLHKYEFVQRLGGGGFGNVHLVRKIDDGQLFAAKISKSSLRMEYDTMKELQDLACAVKAHEIFHDKESNNNYLIMDWVRHNSLLTWIQKQAHVNVDTMRSIIKCLVPNLKLIHEKGWLHRDIKPDNILVNNENPLSLLFTDFGLSSKLSSNPRDARGTPLLCAPEVLKKNFQNESADWWSLGHLIFYCYEKGFLLQPVKAGVKDLLAEIDYRLQIIKDGKEPVINRMLESGHADVACLNLNMKERSYDNIIKCRIFNESVEVDDAV</sequence>
<keyword evidence="4 9" id="KW-0547">Nucleotide-binding</keyword>
<organism evidence="11 12">
    <name type="scientific">Funneliformis geosporum</name>
    <dbReference type="NCBI Taxonomy" id="1117311"/>
    <lineage>
        <taxon>Eukaryota</taxon>
        <taxon>Fungi</taxon>
        <taxon>Fungi incertae sedis</taxon>
        <taxon>Mucoromycota</taxon>
        <taxon>Glomeromycotina</taxon>
        <taxon>Glomeromycetes</taxon>
        <taxon>Glomerales</taxon>
        <taxon>Glomeraceae</taxon>
        <taxon>Funneliformis</taxon>
    </lineage>
</organism>
<keyword evidence="5" id="KW-0418">Kinase</keyword>
<dbReference type="InterPro" id="IPR011009">
    <property type="entry name" value="Kinase-like_dom_sf"/>
</dbReference>
<proteinExistence type="predicted"/>
<keyword evidence="6 9" id="KW-0067">ATP-binding</keyword>
<name>A0A9W4SDL8_9GLOM</name>